<sequence>MSLRGQPNTHAAEIVWNARADGPDVISFDGMFNEGDNATFRQVASPSGRAVIVLNSGGGNLVAGLEIGRAIRLKGFATAVPANALCASACALTWLAGSPRLLADDSKLGFHAAYRMIDGHASEYGAANALVGAYLNQLGLSDKAVVYVTSAPPEGVEWLTAATASDVGIAYEAIAAEAPAVSEPSIKLPRDPMSATTMFYSALAAADGEAASAMVVPEKRGKGPFNEQSIHAFYGAMAVPMKLTGTTLRGADDVRASYEYTTDKGRACRGRADVQTVYAYGRTLISKIKALDGC</sequence>
<reference evidence="1 2" key="1">
    <citation type="journal article" date="2018" name="Sci. Rep.">
        <title>Rhizobium tumorigenes sp. nov., a novel plant tumorigenic bacterium isolated from cane gall tumors on thornless blackberry.</title>
        <authorList>
            <person name="Kuzmanovi N."/>
            <person name="Smalla K."/>
            <person name="Gronow S."/>
            <person name="PuBawska J."/>
        </authorList>
    </citation>
    <scope>NUCLEOTIDE SEQUENCE [LARGE SCALE GENOMIC DNA]</scope>
    <source>
        <strain evidence="1 2">1078</strain>
    </source>
</reference>
<dbReference type="Proteomes" id="UP000249499">
    <property type="component" value="Plasmid pRt1078"/>
</dbReference>
<dbReference type="InterPro" id="IPR029045">
    <property type="entry name" value="ClpP/crotonase-like_dom_sf"/>
</dbReference>
<dbReference type="EMBL" id="CP117256">
    <property type="protein sequence ID" value="WFR97591.1"/>
    <property type="molecule type" value="Genomic_DNA"/>
</dbReference>
<accession>A0AAF1KCS9</accession>
<reference evidence="2" key="2">
    <citation type="journal article" date="2023" name="MicrobiologyOpen">
        <title>Genomics of the tumorigenes clade of the family Rhizobiaceae and description of Rhizobium rhododendri sp. nov.</title>
        <authorList>
            <person name="Kuzmanovic N."/>
            <person name="diCenzo G.C."/>
            <person name="Bunk B."/>
            <person name="Sproeer C."/>
            <person name="Fruehling A."/>
            <person name="Neumann-Schaal M."/>
            <person name="Overmann J."/>
            <person name="Smalla K."/>
        </authorList>
    </citation>
    <scope>NUCLEOTIDE SEQUENCE [LARGE SCALE GENOMIC DNA]</scope>
    <source>
        <strain evidence="2">1078</strain>
        <plasmid evidence="2">pRt1078</plasmid>
    </source>
</reference>
<dbReference type="RefSeq" id="WP_206423202.1">
    <property type="nucleotide sequence ID" value="NZ_CP117256.1"/>
</dbReference>
<evidence type="ECO:0000313" key="2">
    <source>
        <dbReference type="Proteomes" id="UP000249499"/>
    </source>
</evidence>
<dbReference type="SUPFAM" id="SSF52096">
    <property type="entry name" value="ClpP/crotonase"/>
    <property type="match status" value="1"/>
</dbReference>
<dbReference type="KEGG" id="rtu:PR017_20525"/>
<evidence type="ECO:0000313" key="1">
    <source>
        <dbReference type="EMBL" id="WFR97591.1"/>
    </source>
</evidence>
<gene>
    <name evidence="1" type="ORF">PR017_20525</name>
</gene>
<dbReference type="AlphaFoldDB" id="A0AAF1KCS9"/>
<keyword evidence="1" id="KW-0614">Plasmid</keyword>
<protein>
    <submittedName>
        <fullName evidence="1">Uncharacterized protein</fullName>
    </submittedName>
</protein>
<organism evidence="1 2">
    <name type="scientific">Rhizobium tumorigenes</name>
    <dbReference type="NCBI Taxonomy" id="2041385"/>
    <lineage>
        <taxon>Bacteria</taxon>
        <taxon>Pseudomonadati</taxon>
        <taxon>Pseudomonadota</taxon>
        <taxon>Alphaproteobacteria</taxon>
        <taxon>Hyphomicrobiales</taxon>
        <taxon>Rhizobiaceae</taxon>
        <taxon>Rhizobium/Agrobacterium group</taxon>
        <taxon>Rhizobium</taxon>
    </lineage>
</organism>
<dbReference type="Gene3D" id="3.90.226.10">
    <property type="entry name" value="2-enoyl-CoA Hydratase, Chain A, domain 1"/>
    <property type="match status" value="1"/>
</dbReference>
<geneLocation type="plasmid" evidence="1 2">
    <name>pRt1078</name>
</geneLocation>
<proteinExistence type="predicted"/>
<name>A0AAF1KCS9_9HYPH</name>
<keyword evidence="2" id="KW-1185">Reference proteome</keyword>